<reference evidence="2 3" key="1">
    <citation type="journal article" date="2019" name="Int. J. Syst. Evol. Microbiol.">
        <title>The Global Catalogue of Microorganisms (GCM) 10K type strain sequencing project: providing services to taxonomists for standard genome sequencing and annotation.</title>
        <authorList>
            <consortium name="The Broad Institute Genomics Platform"/>
            <consortium name="The Broad Institute Genome Sequencing Center for Infectious Disease"/>
            <person name="Wu L."/>
            <person name="Ma J."/>
        </authorList>
    </citation>
    <scope>NUCLEOTIDE SEQUENCE [LARGE SCALE GENOMIC DNA]</scope>
    <source>
        <strain evidence="2 3">JCM 14900</strain>
    </source>
</reference>
<gene>
    <name evidence="2" type="ORF">GCM10009775_03480</name>
</gene>
<feature type="domain" description="DUF2510" evidence="1">
    <location>
        <begin position="7"/>
        <end position="30"/>
    </location>
</feature>
<dbReference type="Proteomes" id="UP001501343">
    <property type="component" value="Unassembled WGS sequence"/>
</dbReference>
<evidence type="ECO:0000259" key="1">
    <source>
        <dbReference type="Pfam" id="PF10708"/>
    </source>
</evidence>
<comment type="caution">
    <text evidence="2">The sequence shown here is derived from an EMBL/GenBank/DDBJ whole genome shotgun (WGS) entry which is preliminary data.</text>
</comment>
<protein>
    <recommendedName>
        <fullName evidence="1">DUF2510 domain-containing protein</fullName>
    </recommendedName>
</protein>
<keyword evidence="3" id="KW-1185">Reference proteome</keyword>
<sequence>MSTSAEAGWYDDGTGKQRWWDGSRWTEHYVDFRERDLELHTDAAAPSVGSGTVAGWYDDGRGRERWWDGARWTERTRFSGEERTLAGIVVDGKWIHFGMLSQPVAGARASVESGVDLLRRGRLEKPAVARVLYGPRGQITPHQLKRSVDPLAVHIVVEVADQTWLTYVATGQDAEARTFASWISSVGDHYRYR</sequence>
<evidence type="ECO:0000313" key="2">
    <source>
        <dbReference type="EMBL" id="GAA1914138.1"/>
    </source>
</evidence>
<dbReference type="RefSeq" id="WP_248149027.1">
    <property type="nucleotide sequence ID" value="NZ_BAAAOF010000001.1"/>
</dbReference>
<proteinExistence type="predicted"/>
<dbReference type="InterPro" id="IPR018929">
    <property type="entry name" value="DUF2510"/>
</dbReference>
<evidence type="ECO:0000313" key="3">
    <source>
        <dbReference type="Proteomes" id="UP001501343"/>
    </source>
</evidence>
<accession>A0ABN2P6U5</accession>
<name>A0ABN2P6U5_9MICO</name>
<organism evidence="2 3">
    <name type="scientific">Microbacterium aoyamense</name>
    <dbReference type="NCBI Taxonomy" id="344166"/>
    <lineage>
        <taxon>Bacteria</taxon>
        <taxon>Bacillati</taxon>
        <taxon>Actinomycetota</taxon>
        <taxon>Actinomycetes</taxon>
        <taxon>Micrococcales</taxon>
        <taxon>Microbacteriaceae</taxon>
        <taxon>Microbacterium</taxon>
    </lineage>
</organism>
<dbReference type="Pfam" id="PF10708">
    <property type="entry name" value="DUF2510"/>
    <property type="match status" value="2"/>
</dbReference>
<feature type="domain" description="DUF2510" evidence="1">
    <location>
        <begin position="54"/>
        <end position="77"/>
    </location>
</feature>
<dbReference type="EMBL" id="BAAAOF010000001">
    <property type="protein sequence ID" value="GAA1914138.1"/>
    <property type="molecule type" value="Genomic_DNA"/>
</dbReference>